<dbReference type="InterPro" id="IPR007197">
    <property type="entry name" value="rSAM"/>
</dbReference>
<evidence type="ECO:0000256" key="3">
    <source>
        <dbReference type="ARBA" id="ARBA00022723"/>
    </source>
</evidence>
<gene>
    <name evidence="8" type="primary">queE</name>
    <name evidence="10" type="ORF">JN11_00640</name>
</gene>
<feature type="binding site" evidence="8">
    <location>
        <position position="80"/>
    </location>
    <ligand>
        <name>[4Fe-4S] cluster</name>
        <dbReference type="ChEBI" id="CHEBI:49883"/>
        <note>4Fe-4S-S-AdoMet</note>
    </ligand>
</feature>
<keyword evidence="11" id="KW-1185">Reference proteome</keyword>
<protein>
    <recommendedName>
        <fullName evidence="8">7-carboxy-7-deazaguanine synthase</fullName>
        <shortName evidence="8">CDG synthase</shortName>
        <ecNumber evidence="8">4.3.99.3</ecNumber>
    </recommendedName>
    <alternativeName>
        <fullName evidence="8">Queuosine biosynthesis protein QueE</fullName>
    </alternativeName>
</protein>
<dbReference type="GO" id="GO:0051539">
    <property type="term" value="F:4 iron, 4 sulfur cluster binding"/>
    <property type="evidence" value="ECO:0007669"/>
    <property type="project" value="UniProtKB-UniRule"/>
</dbReference>
<dbReference type="GO" id="GO:0000287">
    <property type="term" value="F:magnesium ion binding"/>
    <property type="evidence" value="ECO:0007669"/>
    <property type="project" value="UniProtKB-UniRule"/>
</dbReference>
<feature type="domain" description="Radical SAM core" evidence="9">
    <location>
        <begin position="63"/>
        <end position="243"/>
    </location>
</feature>
<dbReference type="InterPro" id="IPR013785">
    <property type="entry name" value="Aldolase_TIM"/>
</dbReference>
<dbReference type="SUPFAM" id="SSF102114">
    <property type="entry name" value="Radical SAM enzymes"/>
    <property type="match status" value="1"/>
</dbReference>
<evidence type="ECO:0000256" key="6">
    <source>
        <dbReference type="ARBA" id="ARBA00023014"/>
    </source>
</evidence>
<comment type="similarity">
    <text evidence="8">Belongs to the radical SAM superfamily. 7-carboxy-7-deazaguanine synthase family.</text>
</comment>
<comment type="cofactor">
    <cofactor evidence="8">
        <name>S-adenosyl-L-methionine</name>
        <dbReference type="ChEBI" id="CHEBI:59789"/>
    </cofactor>
    <text evidence="8">Binds 1 S-adenosyl-L-methionine per subunit.</text>
</comment>
<proteinExistence type="inferred from homology"/>
<dbReference type="Gene3D" id="3.20.20.70">
    <property type="entry name" value="Aldolase class I"/>
    <property type="match status" value="1"/>
</dbReference>
<organism evidence="10 11">
    <name type="scientific">Mucilaginibacter frigoritolerans</name>
    <dbReference type="NCBI Taxonomy" id="652788"/>
    <lineage>
        <taxon>Bacteria</taxon>
        <taxon>Pseudomonadati</taxon>
        <taxon>Bacteroidota</taxon>
        <taxon>Sphingobacteriia</taxon>
        <taxon>Sphingobacteriales</taxon>
        <taxon>Sphingobacteriaceae</taxon>
        <taxon>Mucilaginibacter</taxon>
    </lineage>
</organism>
<evidence type="ECO:0000256" key="8">
    <source>
        <dbReference type="HAMAP-Rule" id="MF_00917"/>
    </source>
</evidence>
<evidence type="ECO:0000259" key="9">
    <source>
        <dbReference type="PROSITE" id="PS51918"/>
    </source>
</evidence>
<accession>A0A562UHK9</accession>
<dbReference type="GO" id="GO:1904047">
    <property type="term" value="F:S-adenosyl-L-methionine binding"/>
    <property type="evidence" value="ECO:0007669"/>
    <property type="project" value="UniProtKB-UniRule"/>
</dbReference>
<feature type="binding site" evidence="8">
    <location>
        <position position="119"/>
    </location>
    <ligand>
        <name>S-adenosyl-L-methionine</name>
        <dbReference type="ChEBI" id="CHEBI:59789"/>
    </ligand>
</feature>
<evidence type="ECO:0000313" key="11">
    <source>
        <dbReference type="Proteomes" id="UP000317010"/>
    </source>
</evidence>
<dbReference type="AlphaFoldDB" id="A0A562UHK9"/>
<dbReference type="InterPro" id="IPR058240">
    <property type="entry name" value="rSAM_sf"/>
</dbReference>
<dbReference type="EMBL" id="VLLI01000001">
    <property type="protein sequence ID" value="TWJ04917.1"/>
    <property type="molecule type" value="Genomic_DNA"/>
</dbReference>
<comment type="caution">
    <text evidence="10">The sequence shown here is derived from an EMBL/GenBank/DDBJ whole genome shotgun (WGS) entry which is preliminary data.</text>
</comment>
<feature type="binding site" evidence="8">
    <location>
        <begin position="82"/>
        <end position="84"/>
    </location>
    <ligand>
        <name>S-adenosyl-L-methionine</name>
        <dbReference type="ChEBI" id="CHEBI:59789"/>
    </ligand>
</feature>
<evidence type="ECO:0000256" key="5">
    <source>
        <dbReference type="ARBA" id="ARBA00023004"/>
    </source>
</evidence>
<comment type="pathway">
    <text evidence="8">Purine metabolism; 7-cyano-7-deazaguanine biosynthesis.</text>
</comment>
<dbReference type="SFLD" id="SFLDS00029">
    <property type="entry name" value="Radical_SAM"/>
    <property type="match status" value="1"/>
</dbReference>
<evidence type="ECO:0000313" key="10">
    <source>
        <dbReference type="EMBL" id="TWJ04917.1"/>
    </source>
</evidence>
<evidence type="ECO:0000256" key="1">
    <source>
        <dbReference type="ARBA" id="ARBA00022485"/>
    </source>
</evidence>
<evidence type="ECO:0000256" key="7">
    <source>
        <dbReference type="ARBA" id="ARBA00023239"/>
    </source>
</evidence>
<feature type="binding site" evidence="8">
    <location>
        <position position="83"/>
    </location>
    <ligand>
        <name>[4Fe-4S] cluster</name>
        <dbReference type="ChEBI" id="CHEBI:49883"/>
        <note>4Fe-4S-S-AdoMet</note>
    </ligand>
</feature>
<dbReference type="PROSITE" id="PS51918">
    <property type="entry name" value="RADICAL_SAM"/>
    <property type="match status" value="1"/>
</dbReference>
<evidence type="ECO:0000256" key="2">
    <source>
        <dbReference type="ARBA" id="ARBA00022691"/>
    </source>
</evidence>
<comment type="catalytic activity">
    <reaction evidence="8">
        <text>6-carboxy-5,6,7,8-tetrahydropterin + H(+) = 7-carboxy-7-carbaguanine + NH4(+)</text>
        <dbReference type="Rhea" id="RHEA:27974"/>
        <dbReference type="ChEBI" id="CHEBI:15378"/>
        <dbReference type="ChEBI" id="CHEBI:28938"/>
        <dbReference type="ChEBI" id="CHEBI:61032"/>
        <dbReference type="ChEBI" id="CHEBI:61036"/>
        <dbReference type="EC" id="4.3.99.3"/>
    </reaction>
</comment>
<dbReference type="Pfam" id="PF04055">
    <property type="entry name" value="Radical_SAM"/>
    <property type="match status" value="1"/>
</dbReference>
<keyword evidence="8" id="KW-0671">Queuosine biosynthesis</keyword>
<dbReference type="PANTHER" id="PTHR42836">
    <property type="entry name" value="7-CARBOXY-7-DEAZAGUANINE SYNTHASE"/>
    <property type="match status" value="1"/>
</dbReference>
<feature type="binding site" evidence="8">
    <location>
        <begin position="160"/>
        <end position="162"/>
    </location>
    <ligand>
        <name>S-adenosyl-L-methionine</name>
        <dbReference type="ChEBI" id="CHEBI:59789"/>
    </ligand>
</feature>
<feature type="binding site" evidence="8">
    <location>
        <position position="117"/>
    </location>
    <ligand>
        <name>substrate</name>
    </ligand>
</feature>
<sequence>MDFLLWTIDYGLTKLSTQKKPSPLSFRHKTVLLHFIMAHQIPDDGTLLPLMEEFYTIQGEGFNTGKAAYFIRLGGCDVGCHWCDVKESWDAELHALTAADQIIANASVHPSKAVVVTGGEPLIYNLDYLTAGLQQKGIKTFIETSGAYPLSGSWDWICLSPKKFKSPMPSVAEKADELKVIIFNKSDFEFAECNAKLVSNTCKLFLQPEWSKSKEMIPLIVDYVMNNPQWEISLQTHKYLNIP</sequence>
<dbReference type="GO" id="GO:0008616">
    <property type="term" value="P:tRNA queuosine(34) biosynthetic process"/>
    <property type="evidence" value="ECO:0007669"/>
    <property type="project" value="UniProtKB-UniRule"/>
</dbReference>
<comment type="cofactor">
    <cofactor evidence="8">
        <name>[4Fe-4S] cluster</name>
        <dbReference type="ChEBI" id="CHEBI:49883"/>
    </cofactor>
    <text evidence="8">Binds 1 [4Fe-4S] cluster. The cluster is coordinated with 3 cysteines and an exchangeable S-adenosyl-L-methionine.</text>
</comment>
<comment type="subunit">
    <text evidence="8">Homodimer.</text>
</comment>
<dbReference type="UniPathway" id="UPA00391"/>
<keyword evidence="6 8" id="KW-0411">Iron-sulfur</keyword>
<dbReference type="InterPro" id="IPR024924">
    <property type="entry name" value="7-CO-7-deazaguanine_synth-like"/>
</dbReference>
<keyword evidence="7 8" id="KW-0456">Lyase</keyword>
<reference evidence="10 11" key="1">
    <citation type="submission" date="2019-07" db="EMBL/GenBank/DDBJ databases">
        <title>Genomic Encyclopedia of Archaeal and Bacterial Type Strains, Phase II (KMG-II): from individual species to whole genera.</title>
        <authorList>
            <person name="Goeker M."/>
        </authorList>
    </citation>
    <scope>NUCLEOTIDE SEQUENCE [LARGE SCALE GENOMIC DNA]</scope>
    <source>
        <strain evidence="10 11">ATCC BAA-1854</strain>
    </source>
</reference>
<feature type="binding site" evidence="8">
    <location>
        <position position="72"/>
    </location>
    <ligand>
        <name>substrate</name>
    </ligand>
</feature>
<dbReference type="PIRSF" id="PIRSF000370">
    <property type="entry name" value="QueE"/>
    <property type="match status" value="1"/>
</dbReference>
<comment type="caution">
    <text evidence="8">Lacks conserved residue(s) required for the propagation of feature annotation.</text>
</comment>
<dbReference type="HAMAP" id="MF_00917">
    <property type="entry name" value="QueE"/>
    <property type="match status" value="1"/>
</dbReference>
<dbReference type="Proteomes" id="UP000317010">
    <property type="component" value="Unassembled WGS sequence"/>
</dbReference>
<comment type="cofactor">
    <cofactor evidence="8">
        <name>Mg(2+)</name>
        <dbReference type="ChEBI" id="CHEBI:18420"/>
    </cofactor>
</comment>
<dbReference type="EC" id="4.3.99.3" evidence="8"/>
<feature type="binding site" evidence="8">
    <location>
        <position position="243"/>
    </location>
    <ligand>
        <name>substrate</name>
    </ligand>
</feature>
<name>A0A562UHK9_9SPHI</name>
<dbReference type="GO" id="GO:0016840">
    <property type="term" value="F:carbon-nitrogen lyase activity"/>
    <property type="evidence" value="ECO:0007669"/>
    <property type="project" value="UniProtKB-UniRule"/>
</dbReference>
<evidence type="ECO:0000256" key="4">
    <source>
        <dbReference type="ARBA" id="ARBA00022842"/>
    </source>
</evidence>
<keyword evidence="1 8" id="KW-0004">4Fe-4S</keyword>
<keyword evidence="2 8" id="KW-0949">S-adenosyl-L-methionine</keyword>
<feature type="binding site" evidence="8">
    <location>
        <position position="76"/>
    </location>
    <ligand>
        <name>[4Fe-4S] cluster</name>
        <dbReference type="ChEBI" id="CHEBI:49883"/>
        <note>4Fe-4S-S-AdoMet</note>
    </ligand>
</feature>
<feature type="binding site" evidence="8">
    <location>
        <begin position="57"/>
        <end position="59"/>
    </location>
    <ligand>
        <name>substrate</name>
    </ligand>
</feature>
<keyword evidence="3 8" id="KW-0479">Metal-binding</keyword>
<keyword evidence="4 8" id="KW-0460">Magnesium</keyword>
<dbReference type="PANTHER" id="PTHR42836:SF1">
    <property type="entry name" value="7-CARBOXY-7-DEAZAGUANINE SYNTHASE"/>
    <property type="match status" value="1"/>
</dbReference>
<keyword evidence="5 8" id="KW-0408">Iron</keyword>
<comment type="function">
    <text evidence="8">Catalyzes the complex heterocyclic radical-mediated conversion of 6-carboxy-5,6,7,8-tetrahydropterin (CPH4) to 7-carboxy-7-deazaguanine (CDG), a step common to the biosynthetic pathways of all 7-deazapurine-containing compounds.</text>
</comment>